<dbReference type="PRINTS" id="PR01217">
    <property type="entry name" value="PRICHEXTENSN"/>
</dbReference>
<evidence type="ECO:0000313" key="4">
    <source>
        <dbReference type="Proteomes" id="UP000292052"/>
    </source>
</evidence>
<feature type="region of interest" description="Disordered" evidence="2">
    <location>
        <begin position="1"/>
        <end position="110"/>
    </location>
</feature>
<protein>
    <submittedName>
        <fullName evidence="3">Sprouty domain containing protein</fullName>
    </submittedName>
</protein>
<gene>
    <name evidence="3" type="ORF">BDFB_006218</name>
</gene>
<organism evidence="3 4">
    <name type="scientific">Asbolus verrucosus</name>
    <name type="common">Desert ironclad beetle</name>
    <dbReference type="NCBI Taxonomy" id="1661398"/>
    <lineage>
        <taxon>Eukaryota</taxon>
        <taxon>Metazoa</taxon>
        <taxon>Ecdysozoa</taxon>
        <taxon>Arthropoda</taxon>
        <taxon>Hexapoda</taxon>
        <taxon>Insecta</taxon>
        <taxon>Pterygota</taxon>
        <taxon>Neoptera</taxon>
        <taxon>Endopterygota</taxon>
        <taxon>Coleoptera</taxon>
        <taxon>Polyphaga</taxon>
        <taxon>Cucujiformia</taxon>
        <taxon>Tenebrionidae</taxon>
        <taxon>Pimeliinae</taxon>
        <taxon>Asbolus</taxon>
    </lineage>
</organism>
<dbReference type="PROSITE" id="PS51227">
    <property type="entry name" value="SPR"/>
    <property type="match status" value="1"/>
</dbReference>
<dbReference type="AlphaFoldDB" id="A0A482WCR3"/>
<comment type="similarity">
    <text evidence="1">Belongs to the sprouty family.</text>
</comment>
<dbReference type="STRING" id="1661398.A0A482WCR3"/>
<dbReference type="GO" id="GO:0040037">
    <property type="term" value="P:negative regulation of fibroblast growth factor receptor signaling pathway"/>
    <property type="evidence" value="ECO:0007669"/>
    <property type="project" value="TreeGrafter"/>
</dbReference>
<sequence length="257" mass="27904">MAHYGGPTSPPRVHRPRAPIMSAPPPLTAPLAPLRPQPPVTLAAPRPENERAANEYVETPFRTAKPPTPPPPPQPPRSQRPARLALPTPPPPVTKQPATASFSKEPTPTGAECVARPSIVCPECSRCRCDSCQQPRPLPQRWVCNDGCLLSADTVIDYASCLCCVKGLFYHCSESDGGAGESCADDPCGCGPDRRKARWGCLGALSFVLPCLWLYWPLRGCKHVVEVCYARHSRTGCRCRPPLATPEKRLLDSSPDF</sequence>
<feature type="compositionally biased region" description="Pro residues" evidence="2">
    <location>
        <begin position="22"/>
        <end position="39"/>
    </location>
</feature>
<dbReference type="PANTHER" id="PTHR12365:SF7">
    <property type="entry name" value="PROTEIN SPROUTY"/>
    <property type="match status" value="1"/>
</dbReference>
<dbReference type="GO" id="GO:0048513">
    <property type="term" value="P:animal organ development"/>
    <property type="evidence" value="ECO:0007669"/>
    <property type="project" value="TreeGrafter"/>
</dbReference>
<dbReference type="GO" id="GO:0005829">
    <property type="term" value="C:cytosol"/>
    <property type="evidence" value="ECO:0007669"/>
    <property type="project" value="TreeGrafter"/>
</dbReference>
<keyword evidence="4" id="KW-1185">Reference proteome</keyword>
<dbReference type="InterPro" id="IPR007875">
    <property type="entry name" value="Sprouty"/>
</dbReference>
<evidence type="ECO:0000256" key="2">
    <source>
        <dbReference type="SAM" id="MobiDB-lite"/>
    </source>
</evidence>
<dbReference type="Proteomes" id="UP000292052">
    <property type="component" value="Unassembled WGS sequence"/>
</dbReference>
<evidence type="ECO:0000313" key="3">
    <source>
        <dbReference type="EMBL" id="RZC42805.1"/>
    </source>
</evidence>
<dbReference type="OrthoDB" id="10038884at2759"/>
<name>A0A482WCR3_ASBVE</name>
<evidence type="ECO:0000256" key="1">
    <source>
        <dbReference type="ARBA" id="ARBA00010964"/>
    </source>
</evidence>
<dbReference type="EMBL" id="QDEB01004711">
    <property type="protein sequence ID" value="RZC42805.1"/>
    <property type="molecule type" value="Genomic_DNA"/>
</dbReference>
<comment type="caution">
    <text evidence="3">The sequence shown here is derived from an EMBL/GenBank/DDBJ whole genome shotgun (WGS) entry which is preliminary data.</text>
</comment>
<dbReference type="PANTHER" id="PTHR12365">
    <property type="entry name" value="SPROUTY"/>
    <property type="match status" value="1"/>
</dbReference>
<dbReference type="GO" id="GO:0046580">
    <property type="term" value="P:negative regulation of Ras protein signal transduction"/>
    <property type="evidence" value="ECO:0007669"/>
    <property type="project" value="TreeGrafter"/>
</dbReference>
<dbReference type="GO" id="GO:0016020">
    <property type="term" value="C:membrane"/>
    <property type="evidence" value="ECO:0007669"/>
    <property type="project" value="InterPro"/>
</dbReference>
<reference evidence="3 4" key="1">
    <citation type="submission" date="2017-03" db="EMBL/GenBank/DDBJ databases">
        <title>Genome of the blue death feigning beetle - Asbolus verrucosus.</title>
        <authorList>
            <person name="Rider S.D."/>
        </authorList>
    </citation>
    <scope>NUCLEOTIDE SEQUENCE [LARGE SCALE GENOMIC DNA]</scope>
    <source>
        <strain evidence="3">Butters</strain>
        <tissue evidence="3">Head and leg muscle</tissue>
    </source>
</reference>
<feature type="compositionally biased region" description="Pro residues" evidence="2">
    <location>
        <begin position="66"/>
        <end position="78"/>
    </location>
</feature>
<dbReference type="InterPro" id="IPR051192">
    <property type="entry name" value="Sprouty_domain"/>
</dbReference>
<accession>A0A482WCR3</accession>
<dbReference type="Pfam" id="PF05210">
    <property type="entry name" value="Sprouty"/>
    <property type="match status" value="1"/>
</dbReference>
<proteinExistence type="inferred from homology"/>